<dbReference type="PROSITE" id="PS50893">
    <property type="entry name" value="ABC_TRANSPORTER_2"/>
    <property type="match status" value="1"/>
</dbReference>
<accession>A0A930YK24</accession>
<keyword evidence="8" id="KW-1185">Reference proteome</keyword>
<keyword evidence="4 7" id="KW-0067">ATP-binding</keyword>
<dbReference type="EMBL" id="JADKPO010000031">
    <property type="protein sequence ID" value="MBF4769783.1"/>
    <property type="molecule type" value="Genomic_DNA"/>
</dbReference>
<keyword evidence="3" id="KW-0547">Nucleotide-binding</keyword>
<dbReference type="Pfam" id="PF00005">
    <property type="entry name" value="ABC_tran"/>
    <property type="match status" value="1"/>
</dbReference>
<dbReference type="GO" id="GO:0016887">
    <property type="term" value="F:ATP hydrolysis activity"/>
    <property type="evidence" value="ECO:0007669"/>
    <property type="project" value="InterPro"/>
</dbReference>
<evidence type="ECO:0000256" key="3">
    <source>
        <dbReference type="ARBA" id="ARBA00022741"/>
    </source>
</evidence>
<evidence type="ECO:0000256" key="1">
    <source>
        <dbReference type="ARBA" id="ARBA00005417"/>
    </source>
</evidence>
<dbReference type="GO" id="GO:0015658">
    <property type="term" value="F:branched-chain amino acid transmembrane transporter activity"/>
    <property type="evidence" value="ECO:0007669"/>
    <property type="project" value="TreeGrafter"/>
</dbReference>
<evidence type="ECO:0000256" key="4">
    <source>
        <dbReference type="ARBA" id="ARBA00022840"/>
    </source>
</evidence>
<proteinExistence type="inferred from homology"/>
<dbReference type="InterPro" id="IPR052156">
    <property type="entry name" value="BCAA_Transport_ATP-bd_LivF"/>
</dbReference>
<gene>
    <name evidence="7" type="ORF">ISU10_18595</name>
</gene>
<dbReference type="Proteomes" id="UP000660668">
    <property type="component" value="Unassembled WGS sequence"/>
</dbReference>
<dbReference type="SUPFAM" id="SSF52540">
    <property type="entry name" value="P-loop containing nucleoside triphosphate hydrolases"/>
    <property type="match status" value="1"/>
</dbReference>
<feature type="domain" description="ABC transporter" evidence="6">
    <location>
        <begin position="23"/>
        <end position="260"/>
    </location>
</feature>
<dbReference type="InterPro" id="IPR017871">
    <property type="entry name" value="ABC_transporter-like_CS"/>
</dbReference>
<dbReference type="InterPro" id="IPR003593">
    <property type="entry name" value="AAA+_ATPase"/>
</dbReference>
<dbReference type="InterPro" id="IPR027417">
    <property type="entry name" value="P-loop_NTPase"/>
</dbReference>
<reference evidence="7" key="1">
    <citation type="submission" date="2020-11" db="EMBL/GenBank/DDBJ databases">
        <title>Nocardioides cynanchi sp. nov., isolated from soil of rhizosphere of Cynanchum wilfordii.</title>
        <authorList>
            <person name="Lee J.-S."/>
            <person name="Suh M.K."/>
            <person name="Kim J.-S."/>
        </authorList>
    </citation>
    <scope>NUCLEOTIDE SEQUENCE</scope>
    <source>
        <strain evidence="7">KCTC 19276</strain>
    </source>
</reference>
<protein>
    <submittedName>
        <fullName evidence="7">ATP-binding cassette domain-containing protein</fullName>
    </submittedName>
</protein>
<dbReference type="Gene3D" id="3.40.50.300">
    <property type="entry name" value="P-loop containing nucleotide triphosphate hydrolases"/>
    <property type="match status" value="1"/>
</dbReference>
<organism evidence="7 8">
    <name type="scientific">Nocardioides agariphilus</name>
    <dbReference type="NCBI Taxonomy" id="433664"/>
    <lineage>
        <taxon>Bacteria</taxon>
        <taxon>Bacillati</taxon>
        <taxon>Actinomycetota</taxon>
        <taxon>Actinomycetes</taxon>
        <taxon>Propionibacteriales</taxon>
        <taxon>Nocardioidaceae</taxon>
        <taxon>Nocardioides</taxon>
    </lineage>
</organism>
<evidence type="ECO:0000256" key="2">
    <source>
        <dbReference type="ARBA" id="ARBA00022448"/>
    </source>
</evidence>
<evidence type="ECO:0000256" key="5">
    <source>
        <dbReference type="ARBA" id="ARBA00022970"/>
    </source>
</evidence>
<dbReference type="GO" id="GO:0005524">
    <property type="term" value="F:ATP binding"/>
    <property type="evidence" value="ECO:0007669"/>
    <property type="project" value="UniProtKB-KW"/>
</dbReference>
<evidence type="ECO:0000313" key="7">
    <source>
        <dbReference type="EMBL" id="MBF4769783.1"/>
    </source>
</evidence>
<keyword evidence="5" id="KW-0029">Amino-acid transport</keyword>
<evidence type="ECO:0000259" key="6">
    <source>
        <dbReference type="PROSITE" id="PS50893"/>
    </source>
</evidence>
<keyword evidence="2" id="KW-0813">Transport</keyword>
<dbReference type="SMART" id="SM00382">
    <property type="entry name" value="AAA"/>
    <property type="match status" value="1"/>
</dbReference>
<dbReference type="PANTHER" id="PTHR43820">
    <property type="entry name" value="HIGH-AFFINITY BRANCHED-CHAIN AMINO ACID TRANSPORT ATP-BINDING PROTEIN LIVF"/>
    <property type="match status" value="1"/>
</dbReference>
<comment type="similarity">
    <text evidence="1">Belongs to the ABC transporter superfamily.</text>
</comment>
<comment type="caution">
    <text evidence="7">The sequence shown here is derived from an EMBL/GenBank/DDBJ whole genome shotgun (WGS) entry which is preliminary data.</text>
</comment>
<dbReference type="InterPro" id="IPR003439">
    <property type="entry name" value="ABC_transporter-like_ATP-bd"/>
</dbReference>
<evidence type="ECO:0000313" key="8">
    <source>
        <dbReference type="Proteomes" id="UP000660668"/>
    </source>
</evidence>
<dbReference type="PROSITE" id="PS00211">
    <property type="entry name" value="ABC_TRANSPORTER_1"/>
    <property type="match status" value="1"/>
</dbReference>
<sequence length="260" mass="28123">MPRRRFTAAAVDEKLGKDARCEFRVSGLNVSYGGVRALRDMTFTVRHGEAVALVGRNGAGKTSTLQGIMRFGGRATGSVVLESAAATVDLSRAKTYEVARAGVTLVPDSRRLFPRLEIGHILRLCAEEVVGRKAAAERVDWVLHLVPAVAPWLDRKRGELSGGQQQLVAIARGLAMRPRVLLLDEPSEGLSPVARQDVLEVVLNLKRATGMAMVVAEQNIDFALALADSIVGLVSGSPMWTKDAEVFRQDRTEIESVVAL</sequence>
<dbReference type="AlphaFoldDB" id="A0A930YK24"/>
<name>A0A930YK24_9ACTN</name>
<dbReference type="RefSeq" id="WP_194697925.1">
    <property type="nucleotide sequence ID" value="NZ_JADKPO010000031.1"/>
</dbReference>
<dbReference type="PANTHER" id="PTHR43820:SF4">
    <property type="entry name" value="HIGH-AFFINITY BRANCHED-CHAIN AMINO ACID TRANSPORT ATP-BINDING PROTEIN LIVF"/>
    <property type="match status" value="1"/>
</dbReference>
<dbReference type="GO" id="GO:0015807">
    <property type="term" value="P:L-amino acid transport"/>
    <property type="evidence" value="ECO:0007669"/>
    <property type="project" value="TreeGrafter"/>
</dbReference>